<sequence length="110" mass="12176">MQPERPLPALTRAEQDFLHHYLKVLELLGRINPASAEYTYAGVNAAQALVTEAAGLRDALTSMYDRAEKEIHREPLVRTLRILGAEERIRRLSLAGPEPDPDAAPPPAPE</sequence>
<comment type="caution">
    <text evidence="1">The sequence shown here is derived from an EMBL/GenBank/DDBJ whole genome shotgun (WGS) entry which is preliminary data.</text>
</comment>
<dbReference type="AlphaFoldDB" id="A0A841D669"/>
<dbReference type="RefSeq" id="WP_184944721.1">
    <property type="nucleotide sequence ID" value="NZ_BAAAWZ010000001.1"/>
</dbReference>
<organism evidence="1 2">
    <name type="scientific">Planomonospora venezuelensis</name>
    <dbReference type="NCBI Taxonomy" id="1999"/>
    <lineage>
        <taxon>Bacteria</taxon>
        <taxon>Bacillati</taxon>
        <taxon>Actinomycetota</taxon>
        <taxon>Actinomycetes</taxon>
        <taxon>Streptosporangiales</taxon>
        <taxon>Streptosporangiaceae</taxon>
        <taxon>Planomonospora</taxon>
    </lineage>
</organism>
<gene>
    <name evidence="1" type="ORF">FHS22_004668</name>
</gene>
<reference evidence="1 2" key="1">
    <citation type="submission" date="2020-08" db="EMBL/GenBank/DDBJ databases">
        <title>Genomic Encyclopedia of Type Strains, Phase III (KMG-III): the genomes of soil and plant-associated and newly described type strains.</title>
        <authorList>
            <person name="Whitman W."/>
        </authorList>
    </citation>
    <scope>NUCLEOTIDE SEQUENCE [LARGE SCALE GENOMIC DNA]</scope>
    <source>
        <strain evidence="1 2">CECT 3303</strain>
    </source>
</reference>
<evidence type="ECO:0000313" key="2">
    <source>
        <dbReference type="Proteomes" id="UP000562352"/>
    </source>
</evidence>
<name>A0A841D669_PLAVE</name>
<evidence type="ECO:0000313" key="1">
    <source>
        <dbReference type="EMBL" id="MBB5965380.1"/>
    </source>
</evidence>
<proteinExistence type="predicted"/>
<protein>
    <submittedName>
        <fullName evidence="1">Uncharacterized protein</fullName>
    </submittedName>
</protein>
<accession>A0A841D669</accession>
<dbReference type="Proteomes" id="UP000562352">
    <property type="component" value="Unassembled WGS sequence"/>
</dbReference>
<dbReference type="EMBL" id="JACHJJ010000016">
    <property type="protein sequence ID" value="MBB5965380.1"/>
    <property type="molecule type" value="Genomic_DNA"/>
</dbReference>
<keyword evidence="2" id="KW-1185">Reference proteome</keyword>